<evidence type="ECO:0000256" key="1">
    <source>
        <dbReference type="ARBA" id="ARBA00001933"/>
    </source>
</evidence>
<gene>
    <name evidence="7" type="ORF">CferDRAFT_1922</name>
</gene>
<dbReference type="GO" id="GO:0071269">
    <property type="term" value="P:L-homocysteine biosynthetic process"/>
    <property type="evidence" value="ECO:0007669"/>
    <property type="project" value="TreeGrafter"/>
</dbReference>
<evidence type="ECO:0000256" key="4">
    <source>
        <dbReference type="ARBA" id="ARBA00022898"/>
    </source>
</evidence>
<dbReference type="InterPro" id="IPR000277">
    <property type="entry name" value="Cys/Met-Metab_PyrdxlP-dep_enz"/>
</dbReference>
<feature type="modified residue" description="N6-(pyridoxal phosphate)lysine" evidence="5">
    <location>
        <position position="208"/>
    </location>
</feature>
<dbReference type="GO" id="GO:0005737">
    <property type="term" value="C:cytoplasm"/>
    <property type="evidence" value="ECO:0007669"/>
    <property type="project" value="TreeGrafter"/>
</dbReference>
<dbReference type="GO" id="GO:0006535">
    <property type="term" value="P:cysteine biosynthetic process from serine"/>
    <property type="evidence" value="ECO:0007669"/>
    <property type="project" value="TreeGrafter"/>
</dbReference>
<dbReference type="InterPro" id="IPR015422">
    <property type="entry name" value="PyrdxlP-dep_Trfase_small"/>
</dbReference>
<keyword evidence="8" id="KW-1185">Reference proteome</keyword>
<dbReference type="PANTHER" id="PTHR43797:SF2">
    <property type="entry name" value="HOMOCYSTEINE_CYSTEINE SYNTHASE"/>
    <property type="match status" value="1"/>
</dbReference>
<dbReference type="InterPro" id="IPR015424">
    <property type="entry name" value="PyrdxlP-dep_Trfase"/>
</dbReference>
<dbReference type="CDD" id="cd00614">
    <property type="entry name" value="CGS_like"/>
    <property type="match status" value="1"/>
</dbReference>
<dbReference type="SUPFAM" id="SSF53383">
    <property type="entry name" value="PLP-dependent transferases"/>
    <property type="match status" value="1"/>
</dbReference>
<dbReference type="InterPro" id="IPR054542">
    <property type="entry name" value="Cys_met_metab_PP"/>
</dbReference>
<evidence type="ECO:0000256" key="5">
    <source>
        <dbReference type="PIRSR" id="PIRSR001434-2"/>
    </source>
</evidence>
<name>Q0YUX4_9CHLB</name>
<dbReference type="PANTHER" id="PTHR43797">
    <property type="entry name" value="HOMOCYSTEINE/CYSTEINE SYNTHASE"/>
    <property type="match status" value="1"/>
</dbReference>
<comment type="caution">
    <text evidence="7">The sequence shown here is derived from an EMBL/GenBank/DDBJ whole genome shotgun (WGS) entry which is preliminary data.</text>
</comment>
<dbReference type="EMBL" id="AASE01000001">
    <property type="protein sequence ID" value="EAT59915.1"/>
    <property type="molecule type" value="Genomic_DNA"/>
</dbReference>
<dbReference type="Gene3D" id="3.40.640.10">
    <property type="entry name" value="Type I PLP-dependent aspartate aminotransferase-like (Major domain)"/>
    <property type="match status" value="1"/>
</dbReference>
<dbReference type="EC" id="2.5.1.49" evidence="7"/>
<evidence type="ECO:0000313" key="8">
    <source>
        <dbReference type="Proteomes" id="UP000004162"/>
    </source>
</evidence>
<proteinExistence type="inferred from homology"/>
<reference evidence="7 8" key="1">
    <citation type="submission" date="2006-07" db="EMBL/GenBank/DDBJ databases">
        <title>Annotation of the draft genome assembly of Chlorobium ferroxidans DSM 13031.</title>
        <authorList>
            <consortium name="US DOE Joint Genome Institute (JGI-ORNL)"/>
            <person name="Larimer F."/>
            <person name="Land M."/>
            <person name="Hauser L."/>
        </authorList>
    </citation>
    <scope>NUCLEOTIDE SEQUENCE [LARGE SCALE GENOMIC DNA]</scope>
    <source>
        <strain evidence="7 8">DSM 13031</strain>
    </source>
</reference>
<dbReference type="GO" id="GO:0004124">
    <property type="term" value="F:cysteine synthase activity"/>
    <property type="evidence" value="ECO:0007669"/>
    <property type="project" value="TreeGrafter"/>
</dbReference>
<sequence length="443" mass="48252">MSSANYRFETLALHAGQSVDATQSRGVPVYRTSSYLFKNTEHAANLFALKELGNIYTRLMNPTTDVLEQRVTQLEGGAASVALASGTAAIFNTIITIAEAGDEIVSANNLYGGTYTQFDAILPKLGITVKFVDPKDPANFERAITEKTRALYIETIGNPVLDYSDVKAIAEVAHRNGLPLIVDATFTTPYLLKTIDLGADIVINSLTKWLGGHGTGIGGIVTDAGRFNWKGGKHPLFTEPDKNYHGLRWGIDLPEPLAPIAFALRVRTVPLRNLGASISPDNSWIFLQGIETLPVRMVRHSENALKIAEYLAAHPEVTWVRYPGLKNDPSYPLASRDLKNGFGGVVVFGVKGGYDAAVKIIDSIKLFSHLANVGDAKSLILHPASTSHSQLTEKQQLESGLSPDLIRLSIGLEHPDDLIEALDEVLHTEESHKQGWLSKLIKK</sequence>
<organism evidence="7 8">
    <name type="scientific">Chlorobium ferrooxidans DSM 13031</name>
    <dbReference type="NCBI Taxonomy" id="377431"/>
    <lineage>
        <taxon>Bacteria</taxon>
        <taxon>Pseudomonadati</taxon>
        <taxon>Chlorobiota</taxon>
        <taxon>Chlorobiia</taxon>
        <taxon>Chlorobiales</taxon>
        <taxon>Chlorobiaceae</taxon>
        <taxon>Chlorobium/Pelodictyon group</taxon>
        <taxon>Chlorobium</taxon>
    </lineage>
</organism>
<dbReference type="RefSeq" id="WP_006365187.1">
    <property type="nucleotide sequence ID" value="NZ_AASE01000001.1"/>
</dbReference>
<dbReference type="InterPro" id="IPR015421">
    <property type="entry name" value="PyrdxlP-dep_Trfase_major"/>
</dbReference>
<dbReference type="Proteomes" id="UP000004162">
    <property type="component" value="Unassembled WGS sequence"/>
</dbReference>
<evidence type="ECO:0000256" key="3">
    <source>
        <dbReference type="ARBA" id="ARBA00022679"/>
    </source>
</evidence>
<evidence type="ECO:0000313" key="7">
    <source>
        <dbReference type="EMBL" id="EAT59915.1"/>
    </source>
</evidence>
<comment type="similarity">
    <text evidence="2 6">Belongs to the trans-sulfuration enzymes family.</text>
</comment>
<accession>Q0YUX4</accession>
<dbReference type="Pfam" id="PF01053">
    <property type="entry name" value="Cys_Met_Meta_PP"/>
    <property type="match status" value="1"/>
</dbReference>
<evidence type="ECO:0000256" key="6">
    <source>
        <dbReference type="RuleBase" id="RU362118"/>
    </source>
</evidence>
<protein>
    <submittedName>
        <fullName evidence="7">O-acetylhomoserine/O-acetylserine sulfhydrylase</fullName>
        <ecNumber evidence="7">2.5.1.49</ecNumber>
    </submittedName>
</protein>
<dbReference type="InterPro" id="IPR006235">
    <property type="entry name" value="OAc-hSer/O-AcSer_sulfhydrylase"/>
</dbReference>
<dbReference type="PROSITE" id="PS00868">
    <property type="entry name" value="CYS_MET_METAB_PP"/>
    <property type="match status" value="1"/>
</dbReference>
<keyword evidence="4 5" id="KW-0663">Pyridoxal phosphate</keyword>
<dbReference type="GO" id="GO:0003961">
    <property type="term" value="F:O-acetylhomoserine aminocarboxypropyltransferase activity"/>
    <property type="evidence" value="ECO:0007669"/>
    <property type="project" value="UniProtKB-EC"/>
</dbReference>
<dbReference type="Gene3D" id="3.90.1150.10">
    <property type="entry name" value="Aspartate Aminotransferase, domain 1"/>
    <property type="match status" value="1"/>
</dbReference>
<evidence type="ECO:0000256" key="2">
    <source>
        <dbReference type="ARBA" id="ARBA00009077"/>
    </source>
</evidence>
<dbReference type="FunFam" id="3.40.640.10:FF:000035">
    <property type="entry name" value="O-succinylhomoserine sulfhydrylase"/>
    <property type="match status" value="1"/>
</dbReference>
<dbReference type="GO" id="GO:0030170">
    <property type="term" value="F:pyridoxal phosphate binding"/>
    <property type="evidence" value="ECO:0007669"/>
    <property type="project" value="InterPro"/>
</dbReference>
<reference evidence="7 8" key="2">
    <citation type="submission" date="2006-07" db="EMBL/GenBank/DDBJ databases">
        <title>Sequencing of the draft genome and assembly of Chlorobium ferroxidans DSM 13031.</title>
        <authorList>
            <consortium name="US DOE Joint Genome Institute (JGI-PGF)"/>
            <person name="Copeland A."/>
            <person name="Lucas S."/>
            <person name="Lapidus A."/>
            <person name="Barry K."/>
            <person name="Glavina del Rio T."/>
            <person name="Dalin E."/>
            <person name="Tice H."/>
            <person name="Bruce D."/>
            <person name="Pitluck S."/>
            <person name="Richardson P."/>
        </authorList>
    </citation>
    <scope>NUCLEOTIDE SEQUENCE [LARGE SCALE GENOMIC DNA]</scope>
    <source>
        <strain evidence="7 8">DSM 13031</strain>
    </source>
</reference>
<comment type="cofactor">
    <cofactor evidence="1 6">
        <name>pyridoxal 5'-phosphate</name>
        <dbReference type="ChEBI" id="CHEBI:597326"/>
    </cofactor>
</comment>
<dbReference type="GO" id="GO:0019346">
    <property type="term" value="P:transsulfuration"/>
    <property type="evidence" value="ECO:0007669"/>
    <property type="project" value="InterPro"/>
</dbReference>
<dbReference type="PIRSF" id="PIRSF001434">
    <property type="entry name" value="CGS"/>
    <property type="match status" value="1"/>
</dbReference>
<keyword evidence="3 7" id="KW-0808">Transferase</keyword>
<dbReference type="NCBIfam" id="TIGR01326">
    <property type="entry name" value="OAH_OAS_sulfhy"/>
    <property type="match status" value="1"/>
</dbReference>
<dbReference type="OrthoDB" id="9803729at2"/>
<dbReference type="AlphaFoldDB" id="Q0YUX4"/>